<accession>A0ABX3EPT7</accession>
<evidence type="ECO:0000256" key="2">
    <source>
        <dbReference type="ARBA" id="ARBA00022475"/>
    </source>
</evidence>
<feature type="domain" description="HAMP" evidence="9">
    <location>
        <begin position="206"/>
        <end position="259"/>
    </location>
</feature>
<dbReference type="Gene3D" id="6.10.340.10">
    <property type="match status" value="1"/>
</dbReference>
<dbReference type="PANTHER" id="PTHR32089">
    <property type="entry name" value="METHYL-ACCEPTING CHEMOTAXIS PROTEIN MCPB"/>
    <property type="match status" value="1"/>
</dbReference>
<organism evidence="10 11">
    <name type="scientific">Paenibacillus helianthi</name>
    <dbReference type="NCBI Taxonomy" id="1349432"/>
    <lineage>
        <taxon>Bacteria</taxon>
        <taxon>Bacillati</taxon>
        <taxon>Bacillota</taxon>
        <taxon>Bacilli</taxon>
        <taxon>Bacillales</taxon>
        <taxon>Paenibacillaceae</taxon>
        <taxon>Paenibacillus</taxon>
    </lineage>
</organism>
<evidence type="ECO:0000313" key="11">
    <source>
        <dbReference type="Proteomes" id="UP000186058"/>
    </source>
</evidence>
<keyword evidence="3 7" id="KW-0472">Membrane</keyword>
<sequence>MKLATKLTWMMLIVLLLVGSSIGFFGYRTAYHQVDEAAGIELVGCANITTGLIDPADIAALVGGDNSKVAAIEDRIGWIVAHKPIFKEAFILSLDGKILAADASMKKRGYKAGDSFYFAEEDKAMITTMKHSAYSKVYTYQDTSLKTGYGPIYQDHDPSKPIIALMAINFDGPLIQERTKDIIVQPFIIGASILIVAILAAYLLIRRMVSPLTKLSGSVNTIARGDLTHEPLLFKSKDEIGTLARNFNDMTLSLRELITQVNDTSMLVASSSQELSASAQETNRAGEHSVNVTIELADGANTQLKDLEGSYKSVQDMSRFISEIADNADSARDTAASNAQKARLGRQSIDSTTTQIGVMSGSIQDLSDIITTLGSHSKEIENIVGTIASIAEETNLLALNAAIEAARAGEEGRGFAIVAGSVRKLAERSAKSAGQIGELVSLIISQMDNAGETMRRSTEEMQQGKELIVSAGQSFSEIETSVSDMSSQSQQISATVRELGSISGGLVEAIQNIVRISNHTAEGAETLSATSQEQLAAMEEVESSAAFLSSLAEKLQVLVEKFKI</sequence>
<comment type="caution">
    <text evidence="10">The sequence shown here is derived from an EMBL/GenBank/DDBJ whole genome shotgun (WGS) entry which is preliminary data.</text>
</comment>
<evidence type="ECO:0000256" key="3">
    <source>
        <dbReference type="ARBA" id="ARBA00023136"/>
    </source>
</evidence>
<dbReference type="SUPFAM" id="SSF58104">
    <property type="entry name" value="Methyl-accepting chemotaxis protein (MCP) signaling domain"/>
    <property type="match status" value="1"/>
</dbReference>
<comment type="similarity">
    <text evidence="5">Belongs to the methyl-accepting chemotaxis (MCP) protein family.</text>
</comment>
<feature type="transmembrane region" description="Helical" evidence="7">
    <location>
        <begin position="7"/>
        <end position="27"/>
    </location>
</feature>
<gene>
    <name evidence="10" type="ORF">A3844_16455</name>
</gene>
<reference evidence="10 11" key="1">
    <citation type="submission" date="2016-03" db="EMBL/GenBank/DDBJ databases">
        <authorList>
            <person name="Sant'Anna F.H."/>
            <person name="Ambrosini A."/>
            <person name="Souza R."/>
            <person name="Bach E."/>
            <person name="Fernandes G."/>
            <person name="Balsanelli E."/>
            <person name="Baura V.A."/>
            <person name="Souza E.M."/>
            <person name="Passaglia L."/>
        </authorList>
    </citation>
    <scope>NUCLEOTIDE SEQUENCE [LARGE SCALE GENOMIC DNA]</scope>
    <source>
        <strain evidence="10 11">P26E</strain>
    </source>
</reference>
<keyword evidence="2" id="KW-1003">Cell membrane</keyword>
<keyword evidence="4 6" id="KW-0807">Transducer</keyword>
<name>A0ABX3EPT7_9BACL</name>
<dbReference type="PROSITE" id="PS50111">
    <property type="entry name" value="CHEMOTAXIS_TRANSDUC_2"/>
    <property type="match status" value="1"/>
</dbReference>
<comment type="subcellular location">
    <subcellularLocation>
        <location evidence="1">Cell membrane</location>
    </subcellularLocation>
</comment>
<dbReference type="SMART" id="SM00283">
    <property type="entry name" value="MA"/>
    <property type="match status" value="1"/>
</dbReference>
<evidence type="ECO:0000256" key="1">
    <source>
        <dbReference type="ARBA" id="ARBA00004236"/>
    </source>
</evidence>
<dbReference type="CDD" id="cd06225">
    <property type="entry name" value="HAMP"/>
    <property type="match status" value="1"/>
</dbReference>
<dbReference type="EMBL" id="LVWI01000045">
    <property type="protein sequence ID" value="OKP85379.1"/>
    <property type="molecule type" value="Genomic_DNA"/>
</dbReference>
<protein>
    <submittedName>
        <fullName evidence="10">Chemotaxis protein</fullName>
    </submittedName>
</protein>
<dbReference type="Pfam" id="PF00672">
    <property type="entry name" value="HAMP"/>
    <property type="match status" value="1"/>
</dbReference>
<dbReference type="PRINTS" id="PR00260">
    <property type="entry name" value="CHEMTRNSDUCR"/>
</dbReference>
<feature type="domain" description="Methyl-accepting transducer" evidence="8">
    <location>
        <begin position="278"/>
        <end position="514"/>
    </location>
</feature>
<dbReference type="Gene3D" id="1.10.287.950">
    <property type="entry name" value="Methyl-accepting chemotaxis protein"/>
    <property type="match status" value="1"/>
</dbReference>
<evidence type="ECO:0000313" key="10">
    <source>
        <dbReference type="EMBL" id="OKP85379.1"/>
    </source>
</evidence>
<evidence type="ECO:0000256" key="6">
    <source>
        <dbReference type="PROSITE-ProRule" id="PRU00284"/>
    </source>
</evidence>
<evidence type="ECO:0000259" key="8">
    <source>
        <dbReference type="PROSITE" id="PS50111"/>
    </source>
</evidence>
<dbReference type="PROSITE" id="PS50885">
    <property type="entry name" value="HAMP"/>
    <property type="match status" value="1"/>
</dbReference>
<dbReference type="InterPro" id="IPR003660">
    <property type="entry name" value="HAMP_dom"/>
</dbReference>
<dbReference type="Pfam" id="PF00015">
    <property type="entry name" value="MCPsignal"/>
    <property type="match status" value="1"/>
</dbReference>
<proteinExistence type="inferred from homology"/>
<dbReference type="Proteomes" id="UP000186058">
    <property type="component" value="Unassembled WGS sequence"/>
</dbReference>
<evidence type="ECO:0000259" key="9">
    <source>
        <dbReference type="PROSITE" id="PS50885"/>
    </source>
</evidence>
<evidence type="ECO:0000256" key="5">
    <source>
        <dbReference type="ARBA" id="ARBA00029447"/>
    </source>
</evidence>
<evidence type="ECO:0000256" key="4">
    <source>
        <dbReference type="ARBA" id="ARBA00023224"/>
    </source>
</evidence>
<keyword evidence="11" id="KW-1185">Reference proteome</keyword>
<dbReference type="InterPro" id="IPR004089">
    <property type="entry name" value="MCPsignal_dom"/>
</dbReference>
<dbReference type="CDD" id="cd11386">
    <property type="entry name" value="MCP_signal"/>
    <property type="match status" value="1"/>
</dbReference>
<keyword evidence="7" id="KW-1133">Transmembrane helix</keyword>
<dbReference type="InterPro" id="IPR004090">
    <property type="entry name" value="Chemotax_Me-accpt_rcpt"/>
</dbReference>
<evidence type="ECO:0000256" key="7">
    <source>
        <dbReference type="SAM" id="Phobius"/>
    </source>
</evidence>
<dbReference type="RefSeq" id="WP_074108013.1">
    <property type="nucleotide sequence ID" value="NZ_LVWI01000045.1"/>
</dbReference>
<dbReference type="PANTHER" id="PTHR32089:SF112">
    <property type="entry name" value="LYSOZYME-LIKE PROTEIN-RELATED"/>
    <property type="match status" value="1"/>
</dbReference>
<feature type="transmembrane region" description="Helical" evidence="7">
    <location>
        <begin position="183"/>
        <end position="205"/>
    </location>
</feature>
<keyword evidence="7" id="KW-0812">Transmembrane</keyword>
<dbReference type="SMART" id="SM00304">
    <property type="entry name" value="HAMP"/>
    <property type="match status" value="1"/>
</dbReference>